<comment type="caution">
    <text evidence="2">The sequence shown here is derived from an EMBL/GenBank/DDBJ whole genome shotgun (WGS) entry which is preliminary data.</text>
</comment>
<accession>A0A8X7V069</accession>
<dbReference type="EMBL" id="JAAMPC010000009">
    <property type="protein sequence ID" value="KAG2294966.1"/>
    <property type="molecule type" value="Genomic_DNA"/>
</dbReference>
<evidence type="ECO:0000313" key="2">
    <source>
        <dbReference type="EMBL" id="KAG2294966.1"/>
    </source>
</evidence>
<dbReference type="OrthoDB" id="8879801at2759"/>
<sequence length="199" mass="22842">MSRKEVIVCRGIWYVMALLSLFALSRFLRDGAVSATPFYAVTLLRYLLFTDTPSSNFFFFFFVIQGSPDFTTDKERIPQVVFAEFSILALFCSPYLLVDHPDHDVWLYMSLFTISLFTGGIGLIQLSDKFRMDMKHAYITLLCGWLCWLFGSYVFIYLPSMAVAMIPIGVYWMFALSILLYNFCSEEFSINSSDSPLPA</sequence>
<feature type="transmembrane region" description="Helical" evidence="1">
    <location>
        <begin position="43"/>
        <end position="64"/>
    </location>
</feature>
<dbReference type="Proteomes" id="UP000886595">
    <property type="component" value="Unassembled WGS sequence"/>
</dbReference>
<feature type="transmembrane region" description="Helical" evidence="1">
    <location>
        <begin position="105"/>
        <end position="126"/>
    </location>
</feature>
<evidence type="ECO:0000256" key="1">
    <source>
        <dbReference type="SAM" id="Phobius"/>
    </source>
</evidence>
<feature type="transmembrane region" description="Helical" evidence="1">
    <location>
        <begin position="138"/>
        <end position="158"/>
    </location>
</feature>
<proteinExistence type="predicted"/>
<organism evidence="2 3">
    <name type="scientific">Brassica carinata</name>
    <name type="common">Ethiopian mustard</name>
    <name type="synonym">Abyssinian cabbage</name>
    <dbReference type="NCBI Taxonomy" id="52824"/>
    <lineage>
        <taxon>Eukaryota</taxon>
        <taxon>Viridiplantae</taxon>
        <taxon>Streptophyta</taxon>
        <taxon>Embryophyta</taxon>
        <taxon>Tracheophyta</taxon>
        <taxon>Spermatophyta</taxon>
        <taxon>Magnoliopsida</taxon>
        <taxon>eudicotyledons</taxon>
        <taxon>Gunneridae</taxon>
        <taxon>Pentapetalae</taxon>
        <taxon>rosids</taxon>
        <taxon>malvids</taxon>
        <taxon>Brassicales</taxon>
        <taxon>Brassicaceae</taxon>
        <taxon>Brassiceae</taxon>
        <taxon>Brassica</taxon>
    </lineage>
</organism>
<keyword evidence="3" id="KW-1185">Reference proteome</keyword>
<gene>
    <name evidence="2" type="ORF">Bca52824_041635</name>
</gene>
<keyword evidence="1" id="KW-0812">Transmembrane</keyword>
<evidence type="ECO:0000313" key="3">
    <source>
        <dbReference type="Proteomes" id="UP000886595"/>
    </source>
</evidence>
<dbReference type="AlphaFoldDB" id="A0A8X7V069"/>
<keyword evidence="1" id="KW-0472">Membrane</keyword>
<feature type="transmembrane region" description="Helical" evidence="1">
    <location>
        <begin position="76"/>
        <end position="98"/>
    </location>
</feature>
<name>A0A8X7V069_BRACI</name>
<keyword evidence="1" id="KW-1133">Transmembrane helix</keyword>
<feature type="transmembrane region" description="Helical" evidence="1">
    <location>
        <begin position="164"/>
        <end position="184"/>
    </location>
</feature>
<feature type="transmembrane region" description="Helical" evidence="1">
    <location>
        <begin position="12"/>
        <end position="28"/>
    </location>
</feature>
<reference evidence="2 3" key="1">
    <citation type="submission" date="2020-02" db="EMBL/GenBank/DDBJ databases">
        <authorList>
            <person name="Ma Q."/>
            <person name="Huang Y."/>
            <person name="Song X."/>
            <person name="Pei D."/>
        </authorList>
    </citation>
    <scope>NUCLEOTIDE SEQUENCE [LARGE SCALE GENOMIC DNA]</scope>
    <source>
        <strain evidence="2">Sxm20200214</strain>
        <tissue evidence="2">Leaf</tissue>
    </source>
</reference>
<protein>
    <submittedName>
        <fullName evidence="2">Uncharacterized protein</fullName>
    </submittedName>
</protein>